<sequence>MLLRLVVGSRRWSSSSSSFRGAARQEGLAEVRRLASFAPLSFVEELREVRAGGKPFGAEALSASKGFKFPELPATNLDGSEVTLPEYFEKRVTLVAVSTRQVGAVKLASWIVPLAQRLCASSRAKNSTKIVELTIVENPVARLFRSWFLANLRRGENDPLLHHSTLLRIGDTSAQRAALGMANRLVGYVFLVDHRGRVRFRASGAATDDELALLFDQTVGLVADRERSQGV</sequence>
<keyword evidence="2" id="KW-1185">Reference proteome</keyword>
<dbReference type="AlphaFoldDB" id="A0AAD7UM90"/>
<dbReference type="GO" id="GO:0005743">
    <property type="term" value="C:mitochondrial inner membrane"/>
    <property type="evidence" value="ECO:0007669"/>
    <property type="project" value="TreeGrafter"/>
</dbReference>
<comment type="caution">
    <text evidence="1">The sequence shown here is derived from an EMBL/GenBank/DDBJ whole genome shotgun (WGS) entry which is preliminary data.</text>
</comment>
<dbReference type="Proteomes" id="UP001230188">
    <property type="component" value="Unassembled WGS sequence"/>
</dbReference>
<organism evidence="1 2">
    <name type="scientific">Chrysophaeum taylorii</name>
    <dbReference type="NCBI Taxonomy" id="2483200"/>
    <lineage>
        <taxon>Eukaryota</taxon>
        <taxon>Sar</taxon>
        <taxon>Stramenopiles</taxon>
        <taxon>Ochrophyta</taxon>
        <taxon>Pelagophyceae</taxon>
        <taxon>Pelagomonadales</taxon>
        <taxon>Pelagomonadaceae</taxon>
        <taxon>Chrysophaeum</taxon>
    </lineage>
</organism>
<dbReference type="PANTHER" id="PTHR28106:SF1">
    <property type="entry name" value="MITOCHONDRIAL ATPASE COMPLEX SUBUNIT ATP10"/>
    <property type="match status" value="1"/>
</dbReference>
<name>A0AAD7UM90_9STRA</name>
<dbReference type="EMBL" id="JAQMWT010000081">
    <property type="protein sequence ID" value="KAJ8611174.1"/>
    <property type="molecule type" value="Genomic_DNA"/>
</dbReference>
<gene>
    <name evidence="1" type="ORF">CTAYLR_003555</name>
</gene>
<dbReference type="PANTHER" id="PTHR28106">
    <property type="entry name" value="MITOCHONDRIAL ATPASE COMPLEX SUBUNIT ATP10"/>
    <property type="match status" value="1"/>
</dbReference>
<accession>A0AAD7UM90</accession>
<dbReference type="Pfam" id="PF05176">
    <property type="entry name" value="ATP-synt_10"/>
    <property type="match status" value="1"/>
</dbReference>
<reference evidence="1" key="1">
    <citation type="submission" date="2023-01" db="EMBL/GenBank/DDBJ databases">
        <title>Metagenome sequencing of chrysophaentin producing Chrysophaeum taylorii.</title>
        <authorList>
            <person name="Davison J."/>
            <person name="Bewley C."/>
        </authorList>
    </citation>
    <scope>NUCLEOTIDE SEQUENCE</scope>
    <source>
        <strain evidence="1">NIES-1699</strain>
    </source>
</reference>
<dbReference type="InterPro" id="IPR007849">
    <property type="entry name" value="ATP10"/>
</dbReference>
<protein>
    <submittedName>
        <fullName evidence="1">Uncharacterized protein</fullName>
    </submittedName>
</protein>
<evidence type="ECO:0000313" key="1">
    <source>
        <dbReference type="EMBL" id="KAJ8611174.1"/>
    </source>
</evidence>
<evidence type="ECO:0000313" key="2">
    <source>
        <dbReference type="Proteomes" id="UP001230188"/>
    </source>
</evidence>
<proteinExistence type="predicted"/>
<dbReference type="GO" id="GO:0033615">
    <property type="term" value="P:mitochondrial proton-transporting ATP synthase complex assembly"/>
    <property type="evidence" value="ECO:0007669"/>
    <property type="project" value="TreeGrafter"/>
</dbReference>